<keyword evidence="11" id="KW-1185">Reference proteome</keyword>
<sequence length="813" mass="85348">MSIWLAEILRAWRASLRRPGFLLLAGGVLALGIGASVAVFVLIANTLWRPLPAPRADRLVVIGALHDNGHVGGISPHEYQSLGSPAGLASMGLVHFGTVVNIAGAGAPAQVPLIEMDRGLLPTLALRPVLGRNFSAQEDRSDGPKAVLLGHGLWQRAYGGDPGVVGRTLKVEGVTHTIVGVLPAAFSILLGPGDVVLPTALPAVSRDYYHNGHEAIARLAEGVDIATASAQADAAERTMFRDMGMGGNWKKPRFGAEGYASAFQQDTRPMLLLFLTSAVLVSLIALVNLANLMLLRALARQHDVAVRHALGASQWRILLPALAEGLLIGAVAALAGMALAAAGLALLRGSIPSLWLWGGRVQTGAMAWQLAFGMGLLGAVLAAVFGLLRSRGAAGAEALREGGRSGAGVRGGRLSRSLVVAQVSLAAMLLCAAGVFMHAIGEASRQPLGYTEAGVLTFELAPVKGHYPDTASMLAMTRQLVERLRMIPGVTDAAVTTNLPTSDDLFGSFNNGMHTPEGNEFEAQMKGIDADYFTVFGMALREGRGFTREDRQGGAPVVIVSQDLADRWYGGHALGKELDVEVNDAPHLPARIVGVVASTWQRGPLHPLLPVVYLPLVQLPAPTMAIFRDLEPLRFALRGHGNPDDWRAGVRAAVAEVAPEQPIAKLRSMRSIVERTTADARLNLLLIGVFAALAVLLAAAGLYAVMAVAVAAREREFGVRMALGAAPSRLLRLVLRGGLWQIALGLALGVAMAWLMARAVSQVLMTLIGRSGALDPLVMVGVAVVLVAAGLLACLLPALRAANVAPMRALKGE</sequence>
<feature type="transmembrane region" description="Helical" evidence="7">
    <location>
        <begin position="21"/>
        <end position="48"/>
    </location>
</feature>
<dbReference type="Pfam" id="PF12704">
    <property type="entry name" value="MacB_PCD"/>
    <property type="match status" value="2"/>
</dbReference>
<keyword evidence="5 7" id="KW-0472">Membrane</keyword>
<feature type="transmembrane region" description="Helical" evidence="7">
    <location>
        <begin position="418"/>
        <end position="440"/>
    </location>
</feature>
<dbReference type="Pfam" id="PF02687">
    <property type="entry name" value="FtsX"/>
    <property type="match status" value="2"/>
</dbReference>
<name>A0ABV2PUL9_9GAMM</name>
<dbReference type="Proteomes" id="UP001549251">
    <property type="component" value="Unassembled WGS sequence"/>
</dbReference>
<keyword evidence="2" id="KW-1003">Cell membrane</keyword>
<feature type="transmembrane region" description="Helical" evidence="7">
    <location>
        <begin position="317"/>
        <end position="347"/>
    </location>
</feature>
<comment type="caution">
    <text evidence="10">The sequence shown here is derived from an EMBL/GenBank/DDBJ whole genome shotgun (WGS) entry which is preliminary data.</text>
</comment>
<evidence type="ECO:0000256" key="7">
    <source>
        <dbReference type="SAM" id="Phobius"/>
    </source>
</evidence>
<feature type="transmembrane region" description="Helical" evidence="7">
    <location>
        <begin position="777"/>
        <end position="799"/>
    </location>
</feature>
<evidence type="ECO:0000256" key="3">
    <source>
        <dbReference type="ARBA" id="ARBA00022692"/>
    </source>
</evidence>
<comment type="similarity">
    <text evidence="6">Belongs to the ABC-4 integral membrane protein family.</text>
</comment>
<dbReference type="InterPro" id="IPR025857">
    <property type="entry name" value="MacB_PCD"/>
</dbReference>
<evidence type="ECO:0000256" key="4">
    <source>
        <dbReference type="ARBA" id="ARBA00022989"/>
    </source>
</evidence>
<feature type="domain" description="ABC3 transporter permease C-terminal" evidence="8">
    <location>
        <begin position="689"/>
        <end position="804"/>
    </location>
</feature>
<accession>A0ABV2PUL9</accession>
<dbReference type="EMBL" id="JBEPSD010000001">
    <property type="protein sequence ID" value="MET4568732.1"/>
    <property type="molecule type" value="Genomic_DNA"/>
</dbReference>
<dbReference type="InterPro" id="IPR050250">
    <property type="entry name" value="Macrolide_Exporter_MacB"/>
</dbReference>
<evidence type="ECO:0000256" key="1">
    <source>
        <dbReference type="ARBA" id="ARBA00004651"/>
    </source>
</evidence>
<dbReference type="InterPro" id="IPR003838">
    <property type="entry name" value="ABC3_permease_C"/>
</dbReference>
<evidence type="ECO:0000259" key="8">
    <source>
        <dbReference type="Pfam" id="PF02687"/>
    </source>
</evidence>
<dbReference type="RefSeq" id="WP_354547544.1">
    <property type="nucleotide sequence ID" value="NZ_JBEPSD010000001.1"/>
</dbReference>
<evidence type="ECO:0000256" key="6">
    <source>
        <dbReference type="ARBA" id="ARBA00038076"/>
    </source>
</evidence>
<evidence type="ECO:0000313" key="10">
    <source>
        <dbReference type="EMBL" id="MET4568732.1"/>
    </source>
</evidence>
<dbReference type="PANTHER" id="PTHR30572:SF4">
    <property type="entry name" value="ABC TRANSPORTER PERMEASE YTRF"/>
    <property type="match status" value="1"/>
</dbReference>
<feature type="transmembrane region" description="Helical" evidence="7">
    <location>
        <begin position="271"/>
        <end position="296"/>
    </location>
</feature>
<comment type="subcellular location">
    <subcellularLocation>
        <location evidence="1">Cell membrane</location>
        <topology evidence="1">Multi-pass membrane protein</topology>
    </subcellularLocation>
</comment>
<dbReference type="PANTHER" id="PTHR30572">
    <property type="entry name" value="MEMBRANE COMPONENT OF TRANSPORTER-RELATED"/>
    <property type="match status" value="1"/>
</dbReference>
<reference evidence="10 11" key="1">
    <citation type="submission" date="2024-06" db="EMBL/GenBank/DDBJ databases">
        <title>Sorghum-associated microbial communities from plants grown in Nebraska, USA.</title>
        <authorList>
            <person name="Schachtman D."/>
        </authorList>
    </citation>
    <scope>NUCLEOTIDE SEQUENCE [LARGE SCALE GENOMIC DNA]</scope>
    <source>
        <strain evidence="10 11">1757</strain>
    </source>
</reference>
<feature type="transmembrane region" description="Helical" evidence="7">
    <location>
        <begin position="367"/>
        <end position="388"/>
    </location>
</feature>
<keyword evidence="4 7" id="KW-1133">Transmembrane helix</keyword>
<feature type="domain" description="MacB-like periplasmic core" evidence="9">
    <location>
        <begin position="29"/>
        <end position="234"/>
    </location>
</feature>
<gene>
    <name evidence="10" type="ORF">ABIE04_001059</name>
</gene>
<evidence type="ECO:0000313" key="11">
    <source>
        <dbReference type="Proteomes" id="UP001549251"/>
    </source>
</evidence>
<protein>
    <submittedName>
        <fullName evidence="10">ABC transport system permease protein</fullName>
    </submittedName>
</protein>
<feature type="domain" description="MacB-like periplasmic core" evidence="9">
    <location>
        <begin position="461"/>
        <end position="619"/>
    </location>
</feature>
<organism evidence="10 11">
    <name type="scientific">Rhodanobacter soli</name>
    <dbReference type="NCBI Taxonomy" id="590609"/>
    <lineage>
        <taxon>Bacteria</taxon>
        <taxon>Pseudomonadati</taxon>
        <taxon>Pseudomonadota</taxon>
        <taxon>Gammaproteobacteria</taxon>
        <taxon>Lysobacterales</taxon>
        <taxon>Rhodanobacteraceae</taxon>
        <taxon>Rhodanobacter</taxon>
    </lineage>
</organism>
<proteinExistence type="inferred from homology"/>
<evidence type="ECO:0000259" key="9">
    <source>
        <dbReference type="Pfam" id="PF12704"/>
    </source>
</evidence>
<keyword evidence="3 7" id="KW-0812">Transmembrane</keyword>
<feature type="domain" description="ABC3 transporter permease C-terminal" evidence="8">
    <location>
        <begin position="278"/>
        <end position="391"/>
    </location>
</feature>
<evidence type="ECO:0000256" key="2">
    <source>
        <dbReference type="ARBA" id="ARBA00022475"/>
    </source>
</evidence>
<evidence type="ECO:0000256" key="5">
    <source>
        <dbReference type="ARBA" id="ARBA00023136"/>
    </source>
</evidence>
<feature type="transmembrane region" description="Helical" evidence="7">
    <location>
        <begin position="684"/>
        <end position="712"/>
    </location>
</feature>
<feature type="transmembrane region" description="Helical" evidence="7">
    <location>
        <begin position="733"/>
        <end position="757"/>
    </location>
</feature>